<dbReference type="EMBL" id="QLNT01000009">
    <property type="protein sequence ID" value="KAF3072159.1"/>
    <property type="molecule type" value="Genomic_DNA"/>
</dbReference>
<organism evidence="2 3">
    <name type="scientific">Trichoderma lentiforme</name>
    <dbReference type="NCBI Taxonomy" id="1567552"/>
    <lineage>
        <taxon>Eukaryota</taxon>
        <taxon>Fungi</taxon>
        <taxon>Dikarya</taxon>
        <taxon>Ascomycota</taxon>
        <taxon>Pezizomycotina</taxon>
        <taxon>Sordariomycetes</taxon>
        <taxon>Hypocreomycetidae</taxon>
        <taxon>Hypocreales</taxon>
        <taxon>Hypocreaceae</taxon>
        <taxon>Trichoderma</taxon>
    </lineage>
</organism>
<name>A0A9P4XGV5_9HYPO</name>
<evidence type="ECO:0000313" key="3">
    <source>
        <dbReference type="Proteomes" id="UP000801864"/>
    </source>
</evidence>
<keyword evidence="3" id="KW-1185">Reference proteome</keyword>
<evidence type="ECO:0000256" key="1">
    <source>
        <dbReference type="SAM" id="MobiDB-lite"/>
    </source>
</evidence>
<evidence type="ECO:0000313" key="2">
    <source>
        <dbReference type="EMBL" id="KAF3072159.1"/>
    </source>
</evidence>
<proteinExistence type="predicted"/>
<dbReference type="Proteomes" id="UP000801864">
    <property type="component" value="Unassembled WGS sequence"/>
</dbReference>
<accession>A0A9P4XGV5</accession>
<reference evidence="2 3" key="1">
    <citation type="submission" date="2018-06" db="EMBL/GenBank/DDBJ databases">
        <title>Genome analysis of cellulolytic fungus Trichoderma lentiforme CFAM-422.</title>
        <authorList>
            <person name="Steindorff A.S."/>
            <person name="Formighieri E.F."/>
            <person name="Midorikawa G.E.O."/>
            <person name="Tamietti M.S."/>
            <person name="Ramos E.Z."/>
            <person name="Silva A.S."/>
            <person name="Bon E.P.S."/>
            <person name="Mendes T.D."/>
            <person name="Damaso M.C.T."/>
            <person name="Favaro L.C.L."/>
        </authorList>
    </citation>
    <scope>NUCLEOTIDE SEQUENCE [LARGE SCALE GENOMIC DNA]</scope>
    <source>
        <strain evidence="2 3">CFAM-422</strain>
    </source>
</reference>
<sequence length="63" mass="6777">MSQKGKRKKGAKKGSHFGIGSKNNPVGEEKKVPLAKKTASISLGTRINDQDAVEVESKVLTIR</sequence>
<dbReference type="AlphaFoldDB" id="A0A9P4XGV5"/>
<feature type="compositionally biased region" description="Basic residues" evidence="1">
    <location>
        <begin position="1"/>
        <end position="15"/>
    </location>
</feature>
<feature type="region of interest" description="Disordered" evidence="1">
    <location>
        <begin position="1"/>
        <end position="47"/>
    </location>
</feature>
<comment type="caution">
    <text evidence="2">The sequence shown here is derived from an EMBL/GenBank/DDBJ whole genome shotgun (WGS) entry which is preliminary data.</text>
</comment>
<protein>
    <submittedName>
        <fullName evidence="2">Uncharacterized protein</fullName>
    </submittedName>
</protein>
<gene>
    <name evidence="2" type="ORF">CFAM422_006033</name>
</gene>